<evidence type="ECO:0000256" key="2">
    <source>
        <dbReference type="ARBA" id="ARBA00008912"/>
    </source>
</evidence>
<evidence type="ECO:0000256" key="3">
    <source>
        <dbReference type="ARBA" id="ARBA00023242"/>
    </source>
</evidence>
<dbReference type="GO" id="GO:0006386">
    <property type="term" value="P:termination of RNA polymerase III transcription"/>
    <property type="evidence" value="ECO:0007669"/>
    <property type="project" value="EnsemblFungi"/>
</dbReference>
<dbReference type="STRING" id="28573.A0A0U1LPF3"/>
<dbReference type="GO" id="GO:0006368">
    <property type="term" value="P:transcription elongation by RNA polymerase II"/>
    <property type="evidence" value="ECO:0007669"/>
    <property type="project" value="EnsemblFungi"/>
</dbReference>
<evidence type="ECO:0000313" key="6">
    <source>
        <dbReference type="Proteomes" id="UP000054383"/>
    </source>
</evidence>
<dbReference type="AlphaFoldDB" id="A0A0U1LPF3"/>
<keyword evidence="3 4" id="KW-0539">Nucleus</keyword>
<dbReference type="GO" id="GO:0005665">
    <property type="term" value="C:RNA polymerase II, core complex"/>
    <property type="evidence" value="ECO:0007669"/>
    <property type="project" value="UniProtKB-UniRule"/>
</dbReference>
<dbReference type="OMA" id="KEDDKGW"/>
<sequence length="148" mass="16179">MSDAQLFEDTFTITSINAQKYDRVARISCTSTDNQTTFTLDVNTELYPCTVGESVSLALASTLSLDGKEEDSSGAGRGGWRDVGAGEQTLADDYDYVCHGKVYRFEEGSTSGNMSVFVSFGGLLLYMDGPYSKLVPLKIDHVYLLLKK</sequence>
<gene>
    <name evidence="5" type="ORF">PISL3812_01654</name>
</gene>
<dbReference type="GO" id="GO:0006384">
    <property type="term" value="P:transcription initiation at RNA polymerase III promoter"/>
    <property type="evidence" value="ECO:0007669"/>
    <property type="project" value="EnsemblFungi"/>
</dbReference>
<dbReference type="GO" id="GO:0006361">
    <property type="term" value="P:transcription initiation at RNA polymerase I promoter"/>
    <property type="evidence" value="ECO:0007669"/>
    <property type="project" value="EnsemblFungi"/>
</dbReference>
<dbReference type="GO" id="GO:0005736">
    <property type="term" value="C:RNA polymerase I complex"/>
    <property type="evidence" value="ECO:0007669"/>
    <property type="project" value="EnsemblFungi"/>
</dbReference>
<dbReference type="GO" id="GO:0005666">
    <property type="term" value="C:RNA polymerase III complex"/>
    <property type="evidence" value="ECO:0007669"/>
    <property type="project" value="EnsemblFungi"/>
</dbReference>
<accession>A0A0U1LPF3</accession>
<dbReference type="OrthoDB" id="20018at2759"/>
<dbReference type="GO" id="GO:0006362">
    <property type="term" value="P:transcription elongation by RNA polymerase I"/>
    <property type="evidence" value="ECO:0007669"/>
    <property type="project" value="EnsemblFungi"/>
</dbReference>
<evidence type="ECO:0000313" key="5">
    <source>
        <dbReference type="EMBL" id="CRG84358.1"/>
    </source>
</evidence>
<comment type="subcellular location">
    <subcellularLocation>
        <location evidence="1">Nucleus</location>
    </subcellularLocation>
</comment>
<protein>
    <recommendedName>
        <fullName evidence="4">DNA-directed RNA polymerases I, II, and III subunit RPABC3</fullName>
    </recommendedName>
</protein>
<dbReference type="InterPro" id="IPR012340">
    <property type="entry name" value="NA-bd_OB-fold"/>
</dbReference>
<dbReference type="SUPFAM" id="SSF50249">
    <property type="entry name" value="Nucleic acid-binding proteins"/>
    <property type="match status" value="1"/>
</dbReference>
<dbReference type="FunFam" id="2.40.50.140:FF:000191">
    <property type="entry name" value="DNA-directed RNA polymerases I, II, and III subunit RPABC3"/>
    <property type="match status" value="1"/>
</dbReference>
<dbReference type="Proteomes" id="UP000054383">
    <property type="component" value="Unassembled WGS sequence"/>
</dbReference>
<dbReference type="GO" id="GO:0042797">
    <property type="term" value="P:tRNA transcription by RNA polymerase III"/>
    <property type="evidence" value="ECO:0007669"/>
    <property type="project" value="EnsemblFungi"/>
</dbReference>
<dbReference type="InterPro" id="IPR005570">
    <property type="entry name" value="RPABC3"/>
</dbReference>
<comment type="function">
    <text evidence="4">DNA-dependent RNA polymerase catalyzes the transcription of DNA into RNA using the four ribonucleoside triphosphates as substrates. Common component of RNA polymerases I, II and III which synthesize ribosomal RNA precursors, mRNA precursors and many functional non-coding RNAs, and small RNAs, such as 5S rRNA and tRNAs, respectively.</text>
</comment>
<dbReference type="GO" id="GO:0003899">
    <property type="term" value="F:DNA-directed RNA polymerase activity"/>
    <property type="evidence" value="ECO:0007669"/>
    <property type="project" value="UniProtKB-UniRule"/>
</dbReference>
<dbReference type="PANTHER" id="PTHR10917:SF0">
    <property type="entry name" value="DNA-DIRECTED RNA POLYMERASES I, II, AND III SUBUNIT RPABC3"/>
    <property type="match status" value="1"/>
</dbReference>
<keyword evidence="6" id="KW-1185">Reference proteome</keyword>
<dbReference type="SMART" id="SM00658">
    <property type="entry name" value="RPOL8c"/>
    <property type="match status" value="1"/>
</dbReference>
<dbReference type="PIRSF" id="PIRSF000779">
    <property type="entry name" value="RNA_pol_Rpb8"/>
    <property type="match status" value="1"/>
</dbReference>
<keyword evidence="5" id="KW-0240">DNA-directed RNA polymerase</keyword>
<organism evidence="5 6">
    <name type="scientific">Talaromyces islandicus</name>
    <name type="common">Penicillium islandicum</name>
    <dbReference type="NCBI Taxonomy" id="28573"/>
    <lineage>
        <taxon>Eukaryota</taxon>
        <taxon>Fungi</taxon>
        <taxon>Dikarya</taxon>
        <taxon>Ascomycota</taxon>
        <taxon>Pezizomycotina</taxon>
        <taxon>Eurotiomycetes</taxon>
        <taxon>Eurotiomycetidae</taxon>
        <taxon>Eurotiales</taxon>
        <taxon>Trichocomaceae</taxon>
        <taxon>Talaromyces</taxon>
        <taxon>Talaromyces sect. Islandici</taxon>
    </lineage>
</organism>
<evidence type="ECO:0000256" key="4">
    <source>
        <dbReference type="PIRNR" id="PIRNR000779"/>
    </source>
</evidence>
<name>A0A0U1LPF3_TALIS</name>
<proteinExistence type="inferred from homology"/>
<dbReference type="PANTHER" id="PTHR10917">
    <property type="entry name" value="DNA-DIRECTED RNA POLYMERASES I, II, AND III SUBUNIT RPABC3"/>
    <property type="match status" value="1"/>
</dbReference>
<reference evidence="5 6" key="1">
    <citation type="submission" date="2015-04" db="EMBL/GenBank/DDBJ databases">
        <authorList>
            <person name="Syromyatnikov M.Y."/>
            <person name="Popov V.N."/>
        </authorList>
    </citation>
    <scope>NUCLEOTIDE SEQUENCE [LARGE SCALE GENOMIC DNA]</scope>
    <source>
        <strain evidence="5">WF-38-12</strain>
    </source>
</reference>
<keyword evidence="5" id="KW-0804">Transcription</keyword>
<dbReference type="Pfam" id="PF03870">
    <property type="entry name" value="RNA_pol_Rpb8"/>
    <property type="match status" value="1"/>
</dbReference>
<comment type="similarity">
    <text evidence="2 4">Belongs to the eukaryotic RPB8 RNA polymerase subunit family.</text>
</comment>
<dbReference type="Gene3D" id="2.40.50.140">
    <property type="entry name" value="Nucleic acid-binding proteins"/>
    <property type="match status" value="1"/>
</dbReference>
<evidence type="ECO:0000256" key="1">
    <source>
        <dbReference type="ARBA" id="ARBA00004123"/>
    </source>
</evidence>
<dbReference type="GO" id="GO:0006363">
    <property type="term" value="P:termination of RNA polymerase I transcription"/>
    <property type="evidence" value="ECO:0007669"/>
    <property type="project" value="EnsemblFungi"/>
</dbReference>
<dbReference type="EMBL" id="CVMT01000001">
    <property type="protein sequence ID" value="CRG84358.1"/>
    <property type="molecule type" value="Genomic_DNA"/>
</dbReference>
<dbReference type="GO" id="GO:0006367">
    <property type="term" value="P:transcription initiation at RNA polymerase II promoter"/>
    <property type="evidence" value="ECO:0007669"/>
    <property type="project" value="EnsemblFungi"/>
</dbReference>
<dbReference type="GO" id="GO:0003968">
    <property type="term" value="F:RNA-directed RNA polymerase activity"/>
    <property type="evidence" value="ECO:0007669"/>
    <property type="project" value="EnsemblFungi"/>
</dbReference>